<dbReference type="InterPro" id="IPR031629">
    <property type="entry name" value="DpaA_N"/>
</dbReference>
<feature type="domain" description="Quinate/shikimate 5-dehydrogenase/glutamyl-tRNA reductase" evidence="1">
    <location>
        <begin position="139"/>
        <end position="241"/>
    </location>
</feature>
<evidence type="ECO:0000259" key="2">
    <source>
        <dbReference type="Pfam" id="PF16924"/>
    </source>
</evidence>
<dbReference type="NCBIfam" id="NF006162">
    <property type="entry name" value="PRK08306.1"/>
    <property type="match status" value="1"/>
</dbReference>
<sequence>MSVHSKIAILGGDMRQVYIAENLIKKGYSVCTYRLEKPIQDGRYTELHSFEDVFKKCQILICPIPLTKNTLPIKDLAILFDEQLTEDHVLIGGAIPKEIKEILDEKKIVYYDLMKNEKVAILNAVATAEGSIAAAIQSSVINLHGSNCLVLGYGRCAKVLAGKLKGLNAIVTVASRTEEALAYANAVAGLETVHLSDLKKILPNFEFIFNTIPSLILDKNYLTLVRPDAVIIDIASAPGGIDYEYADKRGLSAKLYLGLPGKTAPKISADILEDEILKIID</sequence>
<protein>
    <submittedName>
        <fullName evidence="3">Dipicolinate synthase subunit A</fullName>
        <ecNumber evidence="3">1.3.1.-</ecNumber>
    </submittedName>
</protein>
<accession>A0A644ZTV1</accession>
<dbReference type="EC" id="1.3.1.-" evidence="3"/>
<dbReference type="InterPro" id="IPR036291">
    <property type="entry name" value="NAD(P)-bd_dom_sf"/>
</dbReference>
<evidence type="ECO:0000259" key="1">
    <source>
        <dbReference type="Pfam" id="PF01488"/>
    </source>
</evidence>
<evidence type="ECO:0000313" key="3">
    <source>
        <dbReference type="EMBL" id="MPM44166.1"/>
    </source>
</evidence>
<reference evidence="3" key="1">
    <citation type="submission" date="2019-08" db="EMBL/GenBank/DDBJ databases">
        <authorList>
            <person name="Kucharzyk K."/>
            <person name="Murdoch R.W."/>
            <person name="Higgins S."/>
            <person name="Loffler F."/>
        </authorList>
    </citation>
    <scope>NUCLEOTIDE SEQUENCE</scope>
</reference>
<dbReference type="Pfam" id="PF16924">
    <property type="entry name" value="DpaA_N"/>
    <property type="match status" value="1"/>
</dbReference>
<dbReference type="InterPro" id="IPR006151">
    <property type="entry name" value="Shikm_DH/Glu-tRNA_Rdtase"/>
</dbReference>
<keyword evidence="3" id="KW-0560">Oxidoreductase</keyword>
<dbReference type="GO" id="GO:0016491">
    <property type="term" value="F:oxidoreductase activity"/>
    <property type="evidence" value="ECO:0007669"/>
    <property type="project" value="UniProtKB-KW"/>
</dbReference>
<comment type="caution">
    <text evidence="3">The sequence shown here is derived from an EMBL/GenBank/DDBJ whole genome shotgun (WGS) entry which is preliminary data.</text>
</comment>
<dbReference type="EMBL" id="VSSQ01010374">
    <property type="protein sequence ID" value="MPM44166.1"/>
    <property type="molecule type" value="Genomic_DNA"/>
</dbReference>
<dbReference type="AlphaFoldDB" id="A0A644ZTV1"/>
<feature type="domain" description="Dipicolinate synthase subunit A N-terminal" evidence="2">
    <location>
        <begin position="6"/>
        <end position="114"/>
    </location>
</feature>
<dbReference type="SUPFAM" id="SSF51735">
    <property type="entry name" value="NAD(P)-binding Rossmann-fold domains"/>
    <property type="match status" value="1"/>
</dbReference>
<name>A0A644ZTV1_9ZZZZ</name>
<organism evidence="3">
    <name type="scientific">bioreactor metagenome</name>
    <dbReference type="NCBI Taxonomy" id="1076179"/>
    <lineage>
        <taxon>unclassified sequences</taxon>
        <taxon>metagenomes</taxon>
        <taxon>ecological metagenomes</taxon>
    </lineage>
</organism>
<proteinExistence type="predicted"/>
<dbReference type="Pfam" id="PF01488">
    <property type="entry name" value="Shikimate_DH"/>
    <property type="match status" value="1"/>
</dbReference>
<dbReference type="Gene3D" id="3.40.50.720">
    <property type="entry name" value="NAD(P)-binding Rossmann-like Domain"/>
    <property type="match status" value="1"/>
</dbReference>
<gene>
    <name evidence="3" type="primary">dpaA_4</name>
    <name evidence="3" type="ORF">SDC9_90844</name>
</gene>